<keyword evidence="4 5" id="KW-0472">Membrane</keyword>
<keyword evidence="3 5" id="KW-1133">Transmembrane helix</keyword>
<dbReference type="InterPro" id="IPR019109">
    <property type="entry name" value="MamF_MmsF"/>
</dbReference>
<comment type="subcellular location">
    <subcellularLocation>
        <location evidence="1">Membrane</location>
        <topology evidence="1">Multi-pass membrane protein</topology>
    </subcellularLocation>
</comment>
<gene>
    <name evidence="6" type="ORF">LCGC14_0992020</name>
</gene>
<dbReference type="AlphaFoldDB" id="A0A0F9N5K4"/>
<dbReference type="EMBL" id="LAZR01003777">
    <property type="protein sequence ID" value="KKN14845.1"/>
    <property type="molecule type" value="Genomic_DNA"/>
</dbReference>
<feature type="transmembrane region" description="Helical" evidence="5">
    <location>
        <begin position="20"/>
        <end position="41"/>
    </location>
</feature>
<name>A0A0F9N5K4_9ZZZZ</name>
<keyword evidence="2 5" id="KW-0812">Transmembrane</keyword>
<evidence type="ECO:0000256" key="1">
    <source>
        <dbReference type="ARBA" id="ARBA00004141"/>
    </source>
</evidence>
<feature type="transmembrane region" description="Helical" evidence="5">
    <location>
        <begin position="115"/>
        <end position="139"/>
    </location>
</feature>
<evidence type="ECO:0000256" key="5">
    <source>
        <dbReference type="SAM" id="Phobius"/>
    </source>
</evidence>
<comment type="caution">
    <text evidence="6">The sequence shown here is derived from an EMBL/GenBank/DDBJ whole genome shotgun (WGS) entry which is preliminary data.</text>
</comment>
<feature type="transmembrane region" description="Helical" evidence="5">
    <location>
        <begin position="62"/>
        <end position="81"/>
    </location>
</feature>
<evidence type="ECO:0000256" key="3">
    <source>
        <dbReference type="ARBA" id="ARBA00022989"/>
    </source>
</evidence>
<protein>
    <recommendedName>
        <fullName evidence="7">DUF4870 domain-containing protein</fullName>
    </recommendedName>
</protein>
<evidence type="ECO:0000256" key="4">
    <source>
        <dbReference type="ARBA" id="ARBA00023136"/>
    </source>
</evidence>
<dbReference type="Pfam" id="PF09685">
    <property type="entry name" value="MamF_MmsF"/>
    <property type="match status" value="1"/>
</dbReference>
<evidence type="ECO:0000313" key="6">
    <source>
        <dbReference type="EMBL" id="KKN14845.1"/>
    </source>
</evidence>
<proteinExistence type="predicted"/>
<accession>A0A0F9N5K4</accession>
<sequence>METTLTKHERNLGAAIHASTFSKFFVPFGNFIIPLVLWTANKNDSEFIYHNGKQALNFQISMFLYSIVLGIISVPIFIGFFPDIFDLDFFGFGHMNSYNNLDFNFDSDSLNFGSWLLPFGIAGMMQGGLFIVNIVYTILATLRTNEGQLFQYPISIKFIK</sequence>
<evidence type="ECO:0008006" key="7">
    <source>
        <dbReference type="Google" id="ProtNLM"/>
    </source>
</evidence>
<reference evidence="6" key="1">
    <citation type="journal article" date="2015" name="Nature">
        <title>Complex archaea that bridge the gap between prokaryotes and eukaryotes.</title>
        <authorList>
            <person name="Spang A."/>
            <person name="Saw J.H."/>
            <person name="Jorgensen S.L."/>
            <person name="Zaremba-Niedzwiedzka K."/>
            <person name="Martijn J."/>
            <person name="Lind A.E."/>
            <person name="van Eijk R."/>
            <person name="Schleper C."/>
            <person name="Guy L."/>
            <person name="Ettema T.J."/>
        </authorList>
    </citation>
    <scope>NUCLEOTIDE SEQUENCE</scope>
</reference>
<evidence type="ECO:0000256" key="2">
    <source>
        <dbReference type="ARBA" id="ARBA00022692"/>
    </source>
</evidence>
<organism evidence="6">
    <name type="scientific">marine sediment metagenome</name>
    <dbReference type="NCBI Taxonomy" id="412755"/>
    <lineage>
        <taxon>unclassified sequences</taxon>
        <taxon>metagenomes</taxon>
        <taxon>ecological metagenomes</taxon>
    </lineage>
</organism>